<dbReference type="EMBL" id="CP108482">
    <property type="protein sequence ID" value="WUS55963.1"/>
    <property type="molecule type" value="Genomic_DNA"/>
</dbReference>
<accession>A0ABZ1W563</accession>
<evidence type="ECO:0000313" key="2">
    <source>
        <dbReference type="EMBL" id="WUS55963.1"/>
    </source>
</evidence>
<reference evidence="2 3" key="1">
    <citation type="submission" date="2022-10" db="EMBL/GenBank/DDBJ databases">
        <title>The complete genomes of actinobacterial strains from the NBC collection.</title>
        <authorList>
            <person name="Joergensen T.S."/>
            <person name="Alvarez Arevalo M."/>
            <person name="Sterndorff E.B."/>
            <person name="Faurdal D."/>
            <person name="Vuksanovic O."/>
            <person name="Mourched A.-S."/>
            <person name="Charusanti P."/>
            <person name="Shaw S."/>
            <person name="Blin K."/>
            <person name="Weber T."/>
        </authorList>
    </citation>
    <scope>NUCLEOTIDE SEQUENCE [LARGE SCALE GENOMIC DNA]</scope>
    <source>
        <strain evidence="2 3">NBC_01247</strain>
    </source>
</reference>
<name>A0ABZ1W563_9ACTN</name>
<feature type="region of interest" description="Disordered" evidence="1">
    <location>
        <begin position="415"/>
        <end position="442"/>
    </location>
</feature>
<evidence type="ECO:0000313" key="3">
    <source>
        <dbReference type="Proteomes" id="UP001432014"/>
    </source>
</evidence>
<keyword evidence="3" id="KW-1185">Reference proteome</keyword>
<proteinExistence type="predicted"/>
<gene>
    <name evidence="2" type="ORF">OG469_10755</name>
</gene>
<sequence>MTDRSAKVREALRGGDPAAAMRELRLGGDEPDLAEAAPLVAEIAAAVGFDDLARAARALAGAPGGAGQLYAYGYACIERGVPFLAVPALTEALRLAAEPAPSRGLFGRARRQSTPEPRAILAELAVALEDEERHAEAVDVLERHQGILLDWPDRYLLAYNAVMAGDLDRARRTLDALPPAGSDWQSAADRLHRALDRAAVAAPAGGPGHQDLRAWHFVLTGGLLGTLSPYGFTAGMTGRYAYLGDSYDQCRHGLDRLRLILDAAGLRPRSVSLLPDRPSRALGLAAARLFGLPAEPYRQGTPDTLVVAYDLNGVDEALVPGLRTRAAGEVLYEHATCWTSPPPVSADVSTLLAQFVRAPWDAATRYVPGGEPVEEPADARPAEELAAEICAADPGPDAGDGDTPPDLDEALADFTRAVRGRWPAGPRDQVRSSGPVRSSRFD</sequence>
<protein>
    <recommendedName>
        <fullName evidence="4">Tetratricopeptide repeat protein</fullName>
    </recommendedName>
</protein>
<evidence type="ECO:0000256" key="1">
    <source>
        <dbReference type="SAM" id="MobiDB-lite"/>
    </source>
</evidence>
<dbReference type="RefSeq" id="WP_329499418.1">
    <property type="nucleotide sequence ID" value="NZ_CP108460.1"/>
</dbReference>
<organism evidence="2 3">
    <name type="scientific">Kitasatospora herbaricolor</name>
    <dbReference type="NCBI Taxonomy" id="68217"/>
    <lineage>
        <taxon>Bacteria</taxon>
        <taxon>Bacillati</taxon>
        <taxon>Actinomycetota</taxon>
        <taxon>Actinomycetes</taxon>
        <taxon>Kitasatosporales</taxon>
        <taxon>Streptomycetaceae</taxon>
        <taxon>Kitasatospora</taxon>
    </lineage>
</organism>
<evidence type="ECO:0008006" key="4">
    <source>
        <dbReference type="Google" id="ProtNLM"/>
    </source>
</evidence>
<dbReference type="Proteomes" id="UP001432014">
    <property type="component" value="Chromosome"/>
</dbReference>